<dbReference type="PANTHER" id="PTHR30287:SF1">
    <property type="entry name" value="INNER MEMBRANE PROTEIN"/>
    <property type="match status" value="1"/>
</dbReference>
<feature type="transmembrane region" description="Helical" evidence="6">
    <location>
        <begin position="396"/>
        <end position="418"/>
    </location>
</feature>
<feature type="transmembrane region" description="Helical" evidence="6">
    <location>
        <begin position="472"/>
        <end position="499"/>
    </location>
</feature>
<feature type="transmembrane region" description="Helical" evidence="6">
    <location>
        <begin position="302"/>
        <end position="325"/>
    </location>
</feature>
<keyword evidence="2" id="KW-1003">Cell membrane</keyword>
<feature type="transmembrane region" description="Helical" evidence="6">
    <location>
        <begin position="439"/>
        <end position="460"/>
    </location>
</feature>
<feature type="transmembrane region" description="Helical" evidence="6">
    <location>
        <begin position="851"/>
        <end position="876"/>
    </location>
</feature>
<reference evidence="8" key="1">
    <citation type="journal article" date="2014" name="Int. J. Syst. Evol. Microbiol.">
        <title>Complete genome sequence of Corynebacterium casei LMG S-19264T (=DSM 44701T), isolated from a smear-ripened cheese.</title>
        <authorList>
            <consortium name="US DOE Joint Genome Institute (JGI-PGF)"/>
            <person name="Walter F."/>
            <person name="Albersmeier A."/>
            <person name="Kalinowski J."/>
            <person name="Ruckert C."/>
        </authorList>
    </citation>
    <scope>NUCLEOTIDE SEQUENCE</scope>
    <source>
        <strain evidence="8">CGMCC 1.12160</strain>
    </source>
</reference>
<evidence type="ECO:0000256" key="1">
    <source>
        <dbReference type="ARBA" id="ARBA00004651"/>
    </source>
</evidence>
<name>A0A917BGN1_9MICO</name>
<dbReference type="InterPro" id="IPR003838">
    <property type="entry name" value="ABC3_permease_C"/>
</dbReference>
<dbReference type="AlphaFoldDB" id="A0A917BGN1"/>
<dbReference type="GO" id="GO:0005886">
    <property type="term" value="C:plasma membrane"/>
    <property type="evidence" value="ECO:0007669"/>
    <property type="project" value="UniProtKB-SubCell"/>
</dbReference>
<accession>A0A917BGN1</accession>
<keyword evidence="3 6" id="KW-0812">Transmembrane</keyword>
<feature type="transmembrane region" description="Helical" evidence="6">
    <location>
        <begin position="798"/>
        <end position="823"/>
    </location>
</feature>
<evidence type="ECO:0000256" key="4">
    <source>
        <dbReference type="ARBA" id="ARBA00022989"/>
    </source>
</evidence>
<keyword evidence="5 6" id="KW-0472">Membrane</keyword>
<evidence type="ECO:0000256" key="3">
    <source>
        <dbReference type="ARBA" id="ARBA00022692"/>
    </source>
</evidence>
<evidence type="ECO:0000256" key="6">
    <source>
        <dbReference type="SAM" id="Phobius"/>
    </source>
</evidence>
<comment type="subcellular location">
    <subcellularLocation>
        <location evidence="1">Cell membrane</location>
        <topology evidence="1">Multi-pass membrane protein</topology>
    </subcellularLocation>
</comment>
<evidence type="ECO:0000313" key="8">
    <source>
        <dbReference type="EMBL" id="GGF44299.1"/>
    </source>
</evidence>
<feature type="transmembrane region" description="Helical" evidence="6">
    <location>
        <begin position="351"/>
        <end position="384"/>
    </location>
</feature>
<evidence type="ECO:0000259" key="7">
    <source>
        <dbReference type="Pfam" id="PF02687"/>
    </source>
</evidence>
<sequence length="934" mass="97367">MTRVGPSGTRRGRPGSRWDRWLASWRFALRLGRREVRRRPGRSALIMALVGTPVLLITAFLTFFTTQDISVREGIDRELGHAVAAVTPANGPAGHVLGVGESPPPGEVRVAQGYSPTDPWDGERVAATVGAEVSRVGRTEAVPAGDRTSYAADDGIVPLRALVLEGPPSGVTRPLVSLREGHWTEGADEILVTPAGVARGFPTTGRVDLQLGQDTDHPQSFTVVGVADAAYSGSNNAEIVLPAVAAPEGTTWQWLVDRAEPVGLEEALGWAAYGLDVTSRQVLLDPPREYDVEAQNNRTEALYFSMVGLAVLAETVLLAGPAFAVSAARQRHSLALAGAQGASRADVRRAVVAHGLVLAVLATVSAAVLGAAAGLGGAVVLARLRPDQHVVLEMPWLWVGLLMLTSVLAAGVAAWWPARGATRLDIMSVLRGQAVSRRVGRGWPLLGCALVLVGAGLLGWSLTVEPYLATWWVVGGAVLLGLGAMALVPSVLALLANLSARAPLPWRLAARDSVRQRSRAVPAVLAIVAAIAVMTGLLTSESSSTANRERQYTPSVPFGTLGVATGDATDRADDVREAVDRLLPGATTYPLVSLPGGPGWDDSGNPTDRPFQTVVPGDCAPSDLTTDAGPVKPPRCWVDPGLTFVAAPVEALERTGALTPAMRETLEQGGLLQLEGTDRTGQEDGLREALAVSAPGRLTDGGAAAEATEPFETVRVPVLELSATQIDALRVGTQLWASGYLTAETAERLGWVGTQSSFLVAGDDSFTVEQASALQEALHDDAFVYLERGFTPDPAVRIVNLVALAVFSLIALAAVVISTALAISEGQQDSATLAAVGAAVRTRRLHATLQAVLVGSVGVGMGMALGLAVGGVMSWVTTSANRYGTGYAVAENLTGIVDVPWLQLGAAAVAVPLLAAVVAWLSVRRAPVLVRMAG</sequence>
<comment type="caution">
    <text evidence="8">The sequence shown here is derived from an EMBL/GenBank/DDBJ whole genome shotgun (WGS) entry which is preliminary data.</text>
</comment>
<dbReference type="RefSeq" id="WP_188428455.1">
    <property type="nucleotide sequence ID" value="NZ_BAABKH010000005.1"/>
</dbReference>
<evidence type="ECO:0000313" key="9">
    <source>
        <dbReference type="Proteomes" id="UP000605670"/>
    </source>
</evidence>
<gene>
    <name evidence="8" type="ORF">GCM10011366_10010</name>
</gene>
<evidence type="ECO:0000256" key="5">
    <source>
        <dbReference type="ARBA" id="ARBA00023136"/>
    </source>
</evidence>
<dbReference type="PANTHER" id="PTHR30287">
    <property type="entry name" value="MEMBRANE COMPONENT OF PREDICTED ABC SUPERFAMILY METABOLITE UPTAKE TRANSPORTER"/>
    <property type="match status" value="1"/>
</dbReference>
<keyword evidence="4 6" id="KW-1133">Transmembrane helix</keyword>
<feature type="domain" description="ABC3 transporter permease C-terminal" evidence="7">
    <location>
        <begin position="802"/>
        <end position="926"/>
    </location>
</feature>
<protein>
    <recommendedName>
        <fullName evidence="7">ABC3 transporter permease C-terminal domain-containing protein</fullName>
    </recommendedName>
</protein>
<dbReference type="EMBL" id="BMEM01000001">
    <property type="protein sequence ID" value="GGF44299.1"/>
    <property type="molecule type" value="Genomic_DNA"/>
</dbReference>
<feature type="transmembrane region" description="Helical" evidence="6">
    <location>
        <begin position="43"/>
        <end position="64"/>
    </location>
</feature>
<dbReference type="Proteomes" id="UP000605670">
    <property type="component" value="Unassembled WGS sequence"/>
</dbReference>
<keyword evidence="9" id="KW-1185">Reference proteome</keyword>
<proteinExistence type="predicted"/>
<dbReference type="InterPro" id="IPR038766">
    <property type="entry name" value="Membrane_comp_ABC_pdt"/>
</dbReference>
<reference evidence="8" key="2">
    <citation type="submission" date="2020-09" db="EMBL/GenBank/DDBJ databases">
        <authorList>
            <person name="Sun Q."/>
            <person name="Zhou Y."/>
        </authorList>
    </citation>
    <scope>NUCLEOTIDE SEQUENCE</scope>
    <source>
        <strain evidence="8">CGMCC 1.12160</strain>
    </source>
</reference>
<organism evidence="8 9">
    <name type="scientific">Ornithinimicrobium tianjinense</name>
    <dbReference type="NCBI Taxonomy" id="1195761"/>
    <lineage>
        <taxon>Bacteria</taxon>
        <taxon>Bacillati</taxon>
        <taxon>Actinomycetota</taxon>
        <taxon>Actinomycetes</taxon>
        <taxon>Micrococcales</taxon>
        <taxon>Ornithinimicrobiaceae</taxon>
        <taxon>Ornithinimicrobium</taxon>
    </lineage>
</organism>
<feature type="transmembrane region" description="Helical" evidence="6">
    <location>
        <begin position="901"/>
        <end position="923"/>
    </location>
</feature>
<evidence type="ECO:0000256" key="2">
    <source>
        <dbReference type="ARBA" id="ARBA00022475"/>
    </source>
</evidence>
<dbReference type="Pfam" id="PF02687">
    <property type="entry name" value="FtsX"/>
    <property type="match status" value="1"/>
</dbReference>
<feature type="transmembrane region" description="Helical" evidence="6">
    <location>
        <begin position="520"/>
        <end position="538"/>
    </location>
</feature>